<gene>
    <name evidence="1" type="ORF">B0H16DRAFT_1452615</name>
</gene>
<comment type="caution">
    <text evidence="1">The sequence shown here is derived from an EMBL/GenBank/DDBJ whole genome shotgun (WGS) entry which is preliminary data.</text>
</comment>
<keyword evidence="2" id="KW-1185">Reference proteome</keyword>
<sequence>MPALPPVAAAVPTLPILSFFCAYRLFQGVEVPSDVLDLGGVVVRVAEVLSIYGVPATRGERGFGTQVSSSARSYWVVGARAHWVRRLWVVHVDAGSGVATVGASEGRRPPTCSWGPRTNLVGASRSRHRRWKGIIFTVTTYMNPRSTTHLKYWLVERRGCLTVDGECAGSRIESRGGGGPMGQDTSLDFNLEAQDGELEGGGEVSTGTSSIKFAPLEIYYDLRGSVHTHDYLSGAAS</sequence>
<protein>
    <submittedName>
        <fullName evidence="1">Uncharacterized protein</fullName>
    </submittedName>
</protein>
<organism evidence="1 2">
    <name type="scientific">Mycena metata</name>
    <dbReference type="NCBI Taxonomy" id="1033252"/>
    <lineage>
        <taxon>Eukaryota</taxon>
        <taxon>Fungi</taxon>
        <taxon>Dikarya</taxon>
        <taxon>Basidiomycota</taxon>
        <taxon>Agaricomycotina</taxon>
        <taxon>Agaricomycetes</taxon>
        <taxon>Agaricomycetidae</taxon>
        <taxon>Agaricales</taxon>
        <taxon>Marasmiineae</taxon>
        <taxon>Mycenaceae</taxon>
        <taxon>Mycena</taxon>
    </lineage>
</organism>
<evidence type="ECO:0000313" key="1">
    <source>
        <dbReference type="EMBL" id="KAJ7769424.1"/>
    </source>
</evidence>
<dbReference type="Proteomes" id="UP001215598">
    <property type="component" value="Unassembled WGS sequence"/>
</dbReference>
<dbReference type="AlphaFoldDB" id="A0AAD7JPU0"/>
<dbReference type="EMBL" id="JARKIB010000018">
    <property type="protein sequence ID" value="KAJ7769424.1"/>
    <property type="molecule type" value="Genomic_DNA"/>
</dbReference>
<accession>A0AAD7JPU0</accession>
<reference evidence="1" key="1">
    <citation type="submission" date="2023-03" db="EMBL/GenBank/DDBJ databases">
        <title>Massive genome expansion in bonnet fungi (Mycena s.s.) driven by repeated elements and novel gene families across ecological guilds.</title>
        <authorList>
            <consortium name="Lawrence Berkeley National Laboratory"/>
            <person name="Harder C.B."/>
            <person name="Miyauchi S."/>
            <person name="Viragh M."/>
            <person name="Kuo A."/>
            <person name="Thoen E."/>
            <person name="Andreopoulos B."/>
            <person name="Lu D."/>
            <person name="Skrede I."/>
            <person name="Drula E."/>
            <person name="Henrissat B."/>
            <person name="Morin E."/>
            <person name="Kohler A."/>
            <person name="Barry K."/>
            <person name="LaButti K."/>
            <person name="Morin E."/>
            <person name="Salamov A."/>
            <person name="Lipzen A."/>
            <person name="Mereny Z."/>
            <person name="Hegedus B."/>
            <person name="Baldrian P."/>
            <person name="Stursova M."/>
            <person name="Weitz H."/>
            <person name="Taylor A."/>
            <person name="Grigoriev I.V."/>
            <person name="Nagy L.G."/>
            <person name="Martin F."/>
            <person name="Kauserud H."/>
        </authorList>
    </citation>
    <scope>NUCLEOTIDE SEQUENCE</scope>
    <source>
        <strain evidence="1">CBHHK182m</strain>
    </source>
</reference>
<proteinExistence type="predicted"/>
<evidence type="ECO:0000313" key="2">
    <source>
        <dbReference type="Proteomes" id="UP001215598"/>
    </source>
</evidence>
<name>A0AAD7JPU0_9AGAR</name>